<name>A0A8C0I2B3_BALMU</name>
<organism evidence="2">
    <name type="scientific">Balaenoptera musculus</name>
    <name type="common">Blue whale</name>
    <dbReference type="NCBI Taxonomy" id="9771"/>
    <lineage>
        <taxon>Eukaryota</taxon>
        <taxon>Metazoa</taxon>
        <taxon>Chordata</taxon>
        <taxon>Craniata</taxon>
        <taxon>Vertebrata</taxon>
        <taxon>Euteleostomi</taxon>
        <taxon>Mammalia</taxon>
        <taxon>Eutheria</taxon>
        <taxon>Laurasiatheria</taxon>
        <taxon>Artiodactyla</taxon>
        <taxon>Whippomorpha</taxon>
        <taxon>Cetacea</taxon>
        <taxon>Mysticeti</taxon>
        <taxon>Balaenopteridae</taxon>
        <taxon>Balaenoptera</taxon>
    </lineage>
</organism>
<protein>
    <submittedName>
        <fullName evidence="2">Uncharacterized protein</fullName>
    </submittedName>
</protein>
<sequence>MTADGVDECLPLLSASHSRNVTPMSPPYLQESSPRVQHSGKMPTLPKNFLSG</sequence>
<dbReference type="Ensembl" id="ENSBMST00010021986.1">
    <property type="protein sequence ID" value="ENSBMSP00010019902.1"/>
    <property type="gene ID" value="ENSBMSG00010014511.1"/>
</dbReference>
<reference evidence="2" key="1">
    <citation type="submission" date="2023-09" db="UniProtKB">
        <authorList>
            <consortium name="Ensembl"/>
        </authorList>
    </citation>
    <scope>IDENTIFICATION</scope>
</reference>
<dbReference type="AlphaFoldDB" id="A0A8C0I2B3"/>
<accession>A0A8C0I2B3</accession>
<feature type="region of interest" description="Disordered" evidence="1">
    <location>
        <begin position="1"/>
        <end position="52"/>
    </location>
</feature>
<proteinExistence type="predicted"/>
<dbReference type="GeneTree" id="ENSGT01040000241005"/>
<evidence type="ECO:0000256" key="1">
    <source>
        <dbReference type="SAM" id="MobiDB-lite"/>
    </source>
</evidence>
<evidence type="ECO:0000313" key="2">
    <source>
        <dbReference type="Ensembl" id="ENSBMSP00010019902.1"/>
    </source>
</evidence>